<keyword evidence="3" id="KW-1185">Reference proteome</keyword>
<gene>
    <name evidence="2" type="ORF">JCM17846_05100</name>
</gene>
<feature type="transmembrane region" description="Helical" evidence="1">
    <location>
        <begin position="51"/>
        <end position="70"/>
    </location>
</feature>
<evidence type="ECO:0000313" key="2">
    <source>
        <dbReference type="EMBL" id="GER02828.1"/>
    </source>
</evidence>
<name>A0A5A7N3X0_9PROT</name>
<dbReference type="Proteomes" id="UP000324996">
    <property type="component" value="Unassembled WGS sequence"/>
</dbReference>
<keyword evidence="1" id="KW-0472">Membrane</keyword>
<accession>A0A5A7N3X0</accession>
<proteinExistence type="predicted"/>
<comment type="caution">
    <text evidence="2">The sequence shown here is derived from an EMBL/GenBank/DDBJ whole genome shotgun (WGS) entry which is preliminary data.</text>
</comment>
<evidence type="ECO:0000313" key="3">
    <source>
        <dbReference type="Proteomes" id="UP000324996"/>
    </source>
</evidence>
<keyword evidence="1" id="KW-0812">Transmembrane</keyword>
<keyword evidence="1" id="KW-1133">Transmembrane helix</keyword>
<evidence type="ECO:0008006" key="4">
    <source>
        <dbReference type="Google" id="ProtNLM"/>
    </source>
</evidence>
<reference evidence="2 3" key="1">
    <citation type="submission" date="2019-09" db="EMBL/GenBank/DDBJ databases">
        <title>NBRP : Genome information of microbial organism related human and environment.</title>
        <authorList>
            <person name="Hattori M."/>
            <person name="Oshima K."/>
            <person name="Inaba H."/>
            <person name="Suda W."/>
            <person name="Sakamoto M."/>
            <person name="Iino T."/>
            <person name="Kitahara M."/>
            <person name="Oshida Y."/>
            <person name="Iida T."/>
            <person name="Kudo T."/>
            <person name="Itoh T."/>
            <person name="Ohkuma M."/>
        </authorList>
    </citation>
    <scope>NUCLEOTIDE SEQUENCE [LARGE SCALE GENOMIC DNA]</scope>
    <source>
        <strain evidence="2 3">Q-1</strain>
    </source>
</reference>
<organism evidence="2 3">
    <name type="scientific">Iodidimonas nitroreducens</name>
    <dbReference type="NCBI Taxonomy" id="1236968"/>
    <lineage>
        <taxon>Bacteria</taxon>
        <taxon>Pseudomonadati</taxon>
        <taxon>Pseudomonadota</taxon>
        <taxon>Alphaproteobacteria</taxon>
        <taxon>Iodidimonadales</taxon>
        <taxon>Iodidimonadaceae</taxon>
        <taxon>Iodidimonas</taxon>
    </lineage>
</organism>
<sequence length="90" mass="9944">MNSSAQPMTLFEALRLRSVVTRGLKVALIVGVILVLINQGELFLKGEMPPLWKVIMTFIVPYCVSSYSGAAHIVAQSRRPVVEPEPRPKP</sequence>
<feature type="transmembrane region" description="Helical" evidence="1">
    <location>
        <begin position="20"/>
        <end position="39"/>
    </location>
</feature>
<dbReference type="InterPro" id="IPR047700">
    <property type="entry name" value="NrtS-like"/>
</dbReference>
<dbReference type="EMBL" id="BKCN01000002">
    <property type="protein sequence ID" value="GER02828.1"/>
    <property type="molecule type" value="Genomic_DNA"/>
</dbReference>
<dbReference type="AlphaFoldDB" id="A0A5A7N3X0"/>
<evidence type="ECO:0000256" key="1">
    <source>
        <dbReference type="SAM" id="Phobius"/>
    </source>
</evidence>
<dbReference type="NCBIfam" id="NF038050">
    <property type="entry name" value="NrtS"/>
    <property type="match status" value="1"/>
</dbReference>
<protein>
    <recommendedName>
        <fullName evidence="4">Phosphoenolpyruvate protein kinase</fullName>
    </recommendedName>
</protein>